<dbReference type="GO" id="GO:0016780">
    <property type="term" value="F:phosphotransferase activity, for other substituted phosphate groups"/>
    <property type="evidence" value="ECO:0007669"/>
    <property type="project" value="TreeGrafter"/>
</dbReference>
<keyword evidence="3" id="KW-1133">Transmembrane helix</keyword>
<evidence type="ECO:0000259" key="4">
    <source>
        <dbReference type="Pfam" id="PF02397"/>
    </source>
</evidence>
<accession>A0A2G5KCQ2</accession>
<feature type="transmembrane region" description="Helical" evidence="3">
    <location>
        <begin position="7"/>
        <end position="28"/>
    </location>
</feature>
<evidence type="ECO:0000256" key="3">
    <source>
        <dbReference type="SAM" id="Phobius"/>
    </source>
</evidence>
<evidence type="ECO:0000256" key="1">
    <source>
        <dbReference type="ARBA" id="ARBA00006464"/>
    </source>
</evidence>
<dbReference type="OrthoDB" id="9808602at2"/>
<comment type="caution">
    <text evidence="5">The sequence shown here is derived from an EMBL/GenBank/DDBJ whole genome shotgun (WGS) entry which is preliminary data.</text>
</comment>
<dbReference type="PANTHER" id="PTHR30576">
    <property type="entry name" value="COLANIC BIOSYNTHESIS UDP-GLUCOSE LIPID CARRIER TRANSFERASE"/>
    <property type="match status" value="1"/>
</dbReference>
<dbReference type="RefSeq" id="WP_099591165.1">
    <property type="nucleotide sequence ID" value="NZ_MDGM01000001.1"/>
</dbReference>
<gene>
    <name evidence="5" type="ORF">BFP76_10510</name>
</gene>
<comment type="similarity">
    <text evidence="1">Belongs to the bacterial sugar transferase family.</text>
</comment>
<dbReference type="EMBL" id="MDGM01000001">
    <property type="protein sequence ID" value="PIB26822.1"/>
    <property type="molecule type" value="Genomic_DNA"/>
</dbReference>
<dbReference type="Pfam" id="PF02397">
    <property type="entry name" value="Bac_transf"/>
    <property type="match status" value="1"/>
</dbReference>
<evidence type="ECO:0000313" key="5">
    <source>
        <dbReference type="EMBL" id="PIB26822.1"/>
    </source>
</evidence>
<dbReference type="GO" id="GO:0000271">
    <property type="term" value="P:polysaccharide biosynthetic process"/>
    <property type="evidence" value="ECO:0007669"/>
    <property type="project" value="UniProtKB-KW"/>
</dbReference>
<evidence type="ECO:0000313" key="6">
    <source>
        <dbReference type="Proteomes" id="UP000231516"/>
    </source>
</evidence>
<name>A0A2G5KCQ2_9RHOB</name>
<feature type="domain" description="Bacterial sugar transferase" evidence="4">
    <location>
        <begin position="2"/>
        <end position="193"/>
    </location>
</feature>
<keyword evidence="3" id="KW-0812">Transmembrane</keyword>
<dbReference type="InterPro" id="IPR003362">
    <property type="entry name" value="Bact_transf"/>
</dbReference>
<protein>
    <recommendedName>
        <fullName evidence="4">Bacterial sugar transferase domain-containing protein</fullName>
    </recommendedName>
</protein>
<evidence type="ECO:0000256" key="2">
    <source>
        <dbReference type="ARBA" id="ARBA00023169"/>
    </source>
</evidence>
<proteinExistence type="inferred from homology"/>
<reference evidence="5 6" key="1">
    <citation type="submission" date="2016-08" db="EMBL/GenBank/DDBJ databases">
        <title>Draft genome of Amylibacter sp. strain 4G11.</title>
        <authorList>
            <person name="Wong S.-K."/>
            <person name="Hamasaki K."/>
            <person name="Yoshizawa S."/>
        </authorList>
    </citation>
    <scope>NUCLEOTIDE SEQUENCE [LARGE SCALE GENOMIC DNA]</scope>
    <source>
        <strain evidence="5 6">4G11</strain>
    </source>
</reference>
<keyword evidence="6" id="KW-1185">Reference proteome</keyword>
<keyword evidence="2" id="KW-0270">Exopolysaccharide synthesis</keyword>
<dbReference type="PANTHER" id="PTHR30576:SF0">
    <property type="entry name" value="UNDECAPRENYL-PHOSPHATE N-ACETYLGALACTOSAMINYL 1-PHOSPHATE TRANSFERASE-RELATED"/>
    <property type="match status" value="1"/>
</dbReference>
<dbReference type="Proteomes" id="UP000231516">
    <property type="component" value="Unassembled WGS sequence"/>
</dbReference>
<dbReference type="AlphaFoldDB" id="A0A2G5KCQ2"/>
<keyword evidence="3" id="KW-0472">Membrane</keyword>
<organism evidence="5 6">
    <name type="scientific">Paramylibacter kogurei</name>
    <dbReference type="NCBI Taxonomy" id="1889778"/>
    <lineage>
        <taxon>Bacteria</taxon>
        <taxon>Pseudomonadati</taxon>
        <taxon>Pseudomonadota</taxon>
        <taxon>Alphaproteobacteria</taxon>
        <taxon>Rhodobacterales</taxon>
        <taxon>Paracoccaceae</taxon>
        <taxon>Paramylibacter</taxon>
    </lineage>
</organism>
<sequence length="224" mass="24683">MKRAFDIIISIFVLIGTSPLFLLAIVGIKLSSKGAVFYRAMRVGQGGTPFAMYKFRSMHVSTGGSVITAANDTRVFGFGAFLRKSKIDELPQFLNVLRGDMSIIGPRPEDPKIVTDHYTDWMIKTLDVRPGISSPGAIYYYGYGEHLIDDADPEGSYVQNLLPPKLAVELAYLQRANFWSDLGVAIQTALAIFKVIAGRPIRLPQRDLDGALNWVSAAQLQASR</sequence>